<feature type="compositionally biased region" description="Basic and acidic residues" evidence="1">
    <location>
        <begin position="130"/>
        <end position="159"/>
    </location>
</feature>
<dbReference type="OrthoDB" id="370088at2759"/>
<organism evidence="2 3">
    <name type="scientific">Plasmodium coatneyi</name>
    <dbReference type="NCBI Taxonomy" id="208452"/>
    <lineage>
        <taxon>Eukaryota</taxon>
        <taxon>Sar</taxon>
        <taxon>Alveolata</taxon>
        <taxon>Apicomplexa</taxon>
        <taxon>Aconoidasida</taxon>
        <taxon>Haemosporida</taxon>
        <taxon>Plasmodiidae</taxon>
        <taxon>Plasmodium</taxon>
    </lineage>
</organism>
<evidence type="ECO:0000313" key="3">
    <source>
        <dbReference type="Proteomes" id="UP000092716"/>
    </source>
</evidence>
<keyword evidence="3" id="KW-1185">Reference proteome</keyword>
<gene>
    <name evidence="2" type="ORF">PCOAH_00023830</name>
</gene>
<dbReference type="VEuPathDB" id="PlasmoDB:PCOAH_00023830"/>
<protein>
    <submittedName>
        <fullName evidence="2">Uncharacterized protein</fullName>
    </submittedName>
</protein>
<feature type="region of interest" description="Disordered" evidence="1">
    <location>
        <begin position="128"/>
        <end position="172"/>
    </location>
</feature>
<dbReference type="EMBL" id="CP016247">
    <property type="protein sequence ID" value="ANQ08226.1"/>
    <property type="molecule type" value="Genomic_DNA"/>
</dbReference>
<accession>A0A1B1DZL6</accession>
<name>A0A1B1DZL6_9APIC</name>
<evidence type="ECO:0000256" key="1">
    <source>
        <dbReference type="SAM" id="MobiDB-lite"/>
    </source>
</evidence>
<evidence type="ECO:0000313" key="2">
    <source>
        <dbReference type="EMBL" id="ANQ08226.1"/>
    </source>
</evidence>
<proteinExistence type="predicted"/>
<dbReference type="Proteomes" id="UP000092716">
    <property type="component" value="Chromosome 9"/>
</dbReference>
<dbReference type="GeneID" id="30909111"/>
<reference evidence="3" key="1">
    <citation type="submission" date="2016-06" db="EMBL/GenBank/DDBJ databases">
        <title>First high quality genome sequence of Plasmodium coatneyi using continuous long reads from single molecule, real-time sequencing.</title>
        <authorList>
            <person name="Chien J.-T."/>
            <person name="Pakala S.B."/>
            <person name="Geraldo J.A."/>
            <person name="Lapp S.A."/>
            <person name="Barnwell J.W."/>
            <person name="Kissinger J.C."/>
            <person name="Galinski M.R."/>
            <person name="Humphrey J.C."/>
        </authorList>
    </citation>
    <scope>NUCLEOTIDE SEQUENCE [LARGE SCALE GENOMIC DNA]</scope>
    <source>
        <strain evidence="3">Hackeri</strain>
    </source>
</reference>
<dbReference type="KEGG" id="pcot:PCOAH_00023830"/>
<dbReference type="AlphaFoldDB" id="A0A1B1DZL6"/>
<sequence>MSCLHGNNVERGVSHFFFPFHVLLYGFRSLFSRLALLFAVLHGVTLCKSNHGVDPSRGPPGVPPIFSVISSDVKMGNQVDYVRRAHHQEGVKLYEQVRNKCKVYFLPLVWPCGEKGGSQGRHIEGAINRTDNKTDNKTANKIANKTDNKTDGNTDEGRAAHAGPGDDEPPFEYLQRNLQRTKCKMESFASHIAQSDVVVVPMNYHDILNKHLLDIAQFSNFLNAIDFLLYVNKTKDNHNVIFYIYNFHEDDDASTGRSHHDNYVEKEKASIVNIVKSFLRSHLKDRYDTCIKERFIFAKENSIDVDKWRDQIGKKKVYHRVKVPMGGNPPIRDNRSYSIFENYRPDALKNLTSQNYFIYNFFSNLKISILHEYLKLASQLKMDNFDPLPDAGKMKIKMSQVAKQIDMLLNKFLLFQLNKKVVKDEEMIEQIRRKQHSYLVHIITTDLLEKYEHLLENLIRQLYQLYRQRIKKIKINSNMISEFSKEIKKVDHLFHLYNSSMSFVHYFNNKGDYFRERANSIALHMEAKLLQTMNETTTEIVNYYISQGVYVRNYDFTSSFLSLRKYSFLSYMLQTVADMLRNRISLTFNYLSPSAFGFSSYKDDLSLSPKRDLMITTSEMDQVEKINIPTSTYSKILLSMETNKR</sequence>
<dbReference type="RefSeq" id="XP_019914921.1">
    <property type="nucleotide sequence ID" value="XM_020059188.1"/>
</dbReference>